<evidence type="ECO:0000313" key="2">
    <source>
        <dbReference type="Proteomes" id="UP000827799"/>
    </source>
</evidence>
<name>A0AAE7RVD3_9CAUD</name>
<reference evidence="1 2" key="1">
    <citation type="submission" date="2021-04" db="EMBL/GenBank/DDBJ databases">
        <authorList>
            <person name="Shkoporov A.N."/>
            <person name="Stockdale S.R."/>
            <person name="Guerin E."/>
            <person name="Ross R.P."/>
            <person name="Hill C."/>
        </authorList>
    </citation>
    <scope>NUCLEOTIDE SEQUENCE [LARGE SCALE GENOMIC DNA]</scope>
    <source>
        <strain evidence="2">cr18_1</strain>
    </source>
</reference>
<dbReference type="EMBL" id="MZ130485">
    <property type="protein sequence ID" value="QWM90061.1"/>
    <property type="molecule type" value="Genomic_DNA"/>
</dbReference>
<keyword evidence="2" id="KW-1185">Reference proteome</keyword>
<gene>
    <name evidence="1" type="primary">gp_22726</name>
</gene>
<proteinExistence type="predicted"/>
<accession>A0AAE7RVD3</accession>
<dbReference type="RefSeq" id="YP_010359633.1">
    <property type="nucleotide sequence ID" value="NC_062775.1"/>
</dbReference>
<sequence length="59" mass="6988">MTRDEYLKAIILCTYGHHKVRQNKYGVCWCVRCGLLINSTLAFEPLKETDKMIVKWKNK</sequence>
<protein>
    <submittedName>
        <fullName evidence="1">Uncharacterized protein</fullName>
    </submittedName>
</protein>
<dbReference type="Proteomes" id="UP000827799">
    <property type="component" value="Segment"/>
</dbReference>
<evidence type="ECO:0000313" key="1">
    <source>
        <dbReference type="EMBL" id="QWM90061.1"/>
    </source>
</evidence>
<dbReference type="GeneID" id="75691988"/>
<organism evidence="1 2">
    <name type="scientific">uncultured phage cr18_1</name>
    <dbReference type="NCBI Taxonomy" id="2986407"/>
    <lineage>
        <taxon>Viruses</taxon>
        <taxon>Duplodnaviria</taxon>
        <taxon>Heunggongvirae</taxon>
        <taxon>Uroviricota</taxon>
        <taxon>Caudoviricetes</taxon>
        <taxon>Crassvirales</taxon>
        <taxon>Steigviridae</taxon>
        <taxon>Asinivirinae</taxon>
        <taxon>Lebriduvirus</taxon>
        <taxon>Lebriduvirus gastrointestinalis</taxon>
    </lineage>
</organism>
<dbReference type="KEGG" id="vg:75691988"/>